<evidence type="ECO:0000313" key="1">
    <source>
        <dbReference type="EMBL" id="CDQ00566.1"/>
    </source>
</evidence>
<proteinExistence type="predicted"/>
<dbReference type="AlphaFoldDB" id="A0A1I9G2D3"/>
<protein>
    <submittedName>
        <fullName evidence="1">Bm13307</fullName>
    </submittedName>
</protein>
<gene>
    <name evidence="1" type="primary">Bm13307</name>
    <name evidence="1" type="ORF">BM_Bm13307</name>
</gene>
<name>A0A1I9G2D3_BRUMA</name>
<reference evidence="1" key="1">
    <citation type="journal article" date="2007" name="Science">
        <title>Draft genome of the filarial nematode parasite Brugia malayi.</title>
        <authorList>
            <person name="Ghedin E."/>
            <person name="Wang S."/>
            <person name="Spiro D."/>
            <person name="Caler E."/>
            <person name="Zhao Q."/>
            <person name="Crabtree J."/>
            <person name="Allen J.E."/>
            <person name="Delcher A.L."/>
            <person name="Guiliano D.B."/>
            <person name="Miranda-Saavedra D."/>
            <person name="Angiuoli S.V."/>
            <person name="Creasy T."/>
            <person name="Amedeo P."/>
            <person name="Haas B."/>
            <person name="El-Sayed N.M."/>
            <person name="Wortman J.R."/>
            <person name="Feldblyum T."/>
            <person name="Tallon L."/>
            <person name="Schatz M."/>
            <person name="Shumway M."/>
            <person name="Koo H."/>
            <person name="Salzberg S.L."/>
            <person name="Schobel S."/>
            <person name="Pertea M."/>
            <person name="Pop M."/>
            <person name="White O."/>
            <person name="Barton G.J."/>
            <person name="Carlow C.K."/>
            <person name="Crawford M.J."/>
            <person name="Daub J."/>
            <person name="Dimmic M.W."/>
            <person name="Estes C.F."/>
            <person name="Foster J.M."/>
            <person name="Ganatra M."/>
            <person name="Gregory W.F."/>
            <person name="Johnson N.M."/>
            <person name="Jin J."/>
            <person name="Komuniecki R."/>
            <person name="Korf I."/>
            <person name="Kumar S."/>
            <person name="Laney S."/>
            <person name="Li B.W."/>
            <person name="Li W."/>
            <person name="Lindblom T.H."/>
            <person name="Lustigman S."/>
            <person name="Ma D."/>
            <person name="Maina C.V."/>
            <person name="Martin D.M."/>
            <person name="McCarter J.P."/>
            <person name="McReynolds L."/>
            <person name="Mitreva M."/>
            <person name="Nutman T.B."/>
            <person name="Parkinson J."/>
            <person name="Peregrin-Alvarez J.M."/>
            <person name="Poole C."/>
            <person name="Ren Q."/>
            <person name="Saunders L."/>
            <person name="Sluder A.E."/>
            <person name="Smith K."/>
            <person name="Stanke M."/>
            <person name="Unnasch T.R."/>
            <person name="Ware J."/>
            <person name="Wei A.D."/>
            <person name="Weil G."/>
            <person name="Williams D.J."/>
            <person name="Zhang Y."/>
            <person name="Williams S.A."/>
            <person name="Fraser-Liggett C."/>
            <person name="Slatko B."/>
            <person name="Blaxter M.L."/>
            <person name="Scott A.L."/>
        </authorList>
    </citation>
    <scope>NUCLEOTIDE SEQUENCE</scope>
    <source>
        <strain evidence="1">FR3</strain>
    </source>
</reference>
<sequence length="33" mass="3722">MKHPLLTPLKNKSCNNVKRSLNGTRYSSCSESQ</sequence>
<dbReference type="EMBL" id="LN857014">
    <property type="protein sequence ID" value="CDQ00566.1"/>
    <property type="molecule type" value="Genomic_DNA"/>
</dbReference>
<organism evidence="1">
    <name type="scientific">Brugia malayi</name>
    <name type="common">Filarial nematode worm</name>
    <dbReference type="NCBI Taxonomy" id="6279"/>
    <lineage>
        <taxon>Eukaryota</taxon>
        <taxon>Metazoa</taxon>
        <taxon>Ecdysozoa</taxon>
        <taxon>Nematoda</taxon>
        <taxon>Chromadorea</taxon>
        <taxon>Rhabditida</taxon>
        <taxon>Spirurina</taxon>
        <taxon>Spiruromorpha</taxon>
        <taxon>Filarioidea</taxon>
        <taxon>Onchocercidae</taxon>
        <taxon>Brugia</taxon>
    </lineage>
</organism>
<reference evidence="1" key="2">
    <citation type="submission" date="2012-12" db="EMBL/GenBank/DDBJ databases">
        <authorList>
            <consortium name="WormBase Consortium"/>
            <person name="Ghedin E."/>
            <person name="Paulini M."/>
        </authorList>
    </citation>
    <scope>NUCLEOTIDE SEQUENCE</scope>
    <source>
        <strain evidence="1">FR3</strain>
    </source>
</reference>
<accession>A0A1I9G2D3</accession>